<reference evidence="1 2" key="1">
    <citation type="submission" date="2024-09" db="EMBL/GenBank/DDBJ databases">
        <title>T2T genomes of carrot and Alternaria dauci and their utility for understanding host-pathogen interaction during carrot leaf blight disease.</title>
        <authorList>
            <person name="Liu W."/>
            <person name="Xu S."/>
            <person name="Ou C."/>
            <person name="Liu X."/>
            <person name="Zhuang F."/>
            <person name="Deng X.W."/>
        </authorList>
    </citation>
    <scope>NUCLEOTIDE SEQUENCE [LARGE SCALE GENOMIC DNA]</scope>
    <source>
        <strain evidence="1 2">A2016</strain>
    </source>
</reference>
<dbReference type="PANTHER" id="PTHR36922">
    <property type="entry name" value="BLL2446 PROTEIN"/>
    <property type="match status" value="1"/>
</dbReference>
<evidence type="ECO:0008006" key="3">
    <source>
        <dbReference type="Google" id="ProtNLM"/>
    </source>
</evidence>
<dbReference type="InterPro" id="IPR034660">
    <property type="entry name" value="DinB/YfiT-like"/>
</dbReference>
<dbReference type="InterPro" id="IPR018531">
    <property type="entry name" value="DUF1993"/>
</dbReference>
<dbReference type="PANTHER" id="PTHR36922:SF1">
    <property type="entry name" value="DUF1993 DOMAIN-CONTAINING PROTEIN"/>
    <property type="match status" value="1"/>
</dbReference>
<dbReference type="Proteomes" id="UP001578633">
    <property type="component" value="Chromosome 5"/>
</dbReference>
<name>A0ABR3UGZ8_9PLEO</name>
<proteinExistence type="predicted"/>
<sequence>MSTYSFYQTTIPQLRGMAKSAVTFLTAAKDEQSKNSSLPSDVDILNAQIGDMASMRAQPILLGRFCLEGINNHKLSSASSPKMDPSSFSSIDDVINFFRQLIAVYDAIDEKAFNESAEKSFDVSIAGKSLKITSMADFYNSFVIPNSYFHLNAMYMLLRGKGFTLGKGTYVRAFFSEQTRKDLAPLMG</sequence>
<dbReference type="EMBL" id="JBHGVX010000005">
    <property type="protein sequence ID" value="KAL1795624.1"/>
    <property type="molecule type" value="Genomic_DNA"/>
</dbReference>
<dbReference type="RefSeq" id="XP_069306208.1">
    <property type="nucleotide sequence ID" value="XM_069451996.1"/>
</dbReference>
<organism evidence="1 2">
    <name type="scientific">Alternaria dauci</name>
    <dbReference type="NCBI Taxonomy" id="48095"/>
    <lineage>
        <taxon>Eukaryota</taxon>
        <taxon>Fungi</taxon>
        <taxon>Dikarya</taxon>
        <taxon>Ascomycota</taxon>
        <taxon>Pezizomycotina</taxon>
        <taxon>Dothideomycetes</taxon>
        <taxon>Pleosporomycetidae</taxon>
        <taxon>Pleosporales</taxon>
        <taxon>Pleosporineae</taxon>
        <taxon>Pleosporaceae</taxon>
        <taxon>Alternaria</taxon>
        <taxon>Alternaria sect. Porri</taxon>
    </lineage>
</organism>
<keyword evidence="2" id="KW-1185">Reference proteome</keyword>
<dbReference type="Gene3D" id="1.20.120.450">
    <property type="entry name" value="dinb family like domain"/>
    <property type="match status" value="1"/>
</dbReference>
<dbReference type="SUPFAM" id="SSF109854">
    <property type="entry name" value="DinB/YfiT-like putative metalloenzymes"/>
    <property type="match status" value="1"/>
</dbReference>
<dbReference type="Pfam" id="PF09351">
    <property type="entry name" value="DUF1993"/>
    <property type="match status" value="1"/>
</dbReference>
<evidence type="ECO:0000313" key="1">
    <source>
        <dbReference type="EMBL" id="KAL1795624.1"/>
    </source>
</evidence>
<accession>A0ABR3UGZ8</accession>
<protein>
    <recommendedName>
        <fullName evidence="3">DUF1993 domain-containing protein</fullName>
    </recommendedName>
</protein>
<comment type="caution">
    <text evidence="1">The sequence shown here is derived from an EMBL/GenBank/DDBJ whole genome shotgun (WGS) entry which is preliminary data.</text>
</comment>
<evidence type="ECO:0000313" key="2">
    <source>
        <dbReference type="Proteomes" id="UP001578633"/>
    </source>
</evidence>
<gene>
    <name evidence="1" type="ORF">ACET3X_005848</name>
</gene>
<dbReference type="GeneID" id="96086170"/>